<evidence type="ECO:0000256" key="1">
    <source>
        <dbReference type="ARBA" id="ARBA00004141"/>
    </source>
</evidence>
<organism evidence="8 9">
    <name type="scientific">Rubrivirga marina</name>
    <dbReference type="NCBI Taxonomy" id="1196024"/>
    <lineage>
        <taxon>Bacteria</taxon>
        <taxon>Pseudomonadati</taxon>
        <taxon>Rhodothermota</taxon>
        <taxon>Rhodothermia</taxon>
        <taxon>Rhodothermales</taxon>
        <taxon>Rubricoccaceae</taxon>
        <taxon>Rubrivirga</taxon>
    </lineage>
</organism>
<dbReference type="InterPro" id="IPR000425">
    <property type="entry name" value="MIP"/>
</dbReference>
<feature type="transmembrane region" description="Helical" evidence="7">
    <location>
        <begin position="6"/>
        <end position="24"/>
    </location>
</feature>
<keyword evidence="5 7" id="KW-0472">Membrane</keyword>
<protein>
    <recommendedName>
        <fullName evidence="10">Porin</fullName>
    </recommendedName>
</protein>
<dbReference type="GO" id="GO:0016020">
    <property type="term" value="C:membrane"/>
    <property type="evidence" value="ECO:0007669"/>
    <property type="project" value="UniProtKB-SubCell"/>
</dbReference>
<keyword evidence="2 6" id="KW-0813">Transport</keyword>
<dbReference type="PANTHER" id="PTHR45724:SF13">
    <property type="entry name" value="AQUAPORIN NIP1-1-RELATED"/>
    <property type="match status" value="1"/>
</dbReference>
<evidence type="ECO:0000256" key="5">
    <source>
        <dbReference type="ARBA" id="ARBA00023136"/>
    </source>
</evidence>
<comment type="caution">
    <text evidence="8">The sequence shown here is derived from an EMBL/GenBank/DDBJ whole genome shotgun (WGS) entry which is preliminary data.</text>
</comment>
<dbReference type="PROSITE" id="PS00221">
    <property type="entry name" value="MIP"/>
    <property type="match status" value="1"/>
</dbReference>
<keyword evidence="3 6" id="KW-0812">Transmembrane</keyword>
<comment type="subcellular location">
    <subcellularLocation>
        <location evidence="1">Membrane</location>
        <topology evidence="1">Multi-pass membrane protein</topology>
    </subcellularLocation>
</comment>
<dbReference type="Pfam" id="PF00230">
    <property type="entry name" value="MIP"/>
    <property type="match status" value="1"/>
</dbReference>
<dbReference type="PANTHER" id="PTHR45724">
    <property type="entry name" value="AQUAPORIN NIP2-1"/>
    <property type="match status" value="1"/>
</dbReference>
<keyword evidence="9" id="KW-1185">Reference proteome</keyword>
<dbReference type="InterPro" id="IPR023271">
    <property type="entry name" value="Aquaporin-like"/>
</dbReference>
<dbReference type="GO" id="GO:0015267">
    <property type="term" value="F:channel activity"/>
    <property type="evidence" value="ECO:0007669"/>
    <property type="project" value="InterPro"/>
</dbReference>
<gene>
    <name evidence="8" type="ORF">BSZ37_00935</name>
</gene>
<dbReference type="AlphaFoldDB" id="A0A271IVH0"/>
<dbReference type="PRINTS" id="PR00783">
    <property type="entry name" value="MINTRINSICP"/>
</dbReference>
<proteinExistence type="inferred from homology"/>
<dbReference type="SUPFAM" id="SSF81338">
    <property type="entry name" value="Aquaporin-like"/>
    <property type="match status" value="1"/>
</dbReference>
<evidence type="ECO:0000313" key="8">
    <source>
        <dbReference type="EMBL" id="PAP75110.1"/>
    </source>
</evidence>
<evidence type="ECO:0008006" key="10">
    <source>
        <dbReference type="Google" id="ProtNLM"/>
    </source>
</evidence>
<sequence length="96" mass="9942">MAAKTMIEFLGTFLVLTIGLTVLIGSTYAPFAIAAVLIGAIYMGGHVSAAHYNPAVTLAYWLRGRLPAVGIVPYVLAQPAGAALAALAFRVQVPEA</sequence>
<comment type="similarity">
    <text evidence="6">Belongs to the MIP/aquaporin (TC 1.A.8) family.</text>
</comment>
<keyword evidence="4 7" id="KW-1133">Transmembrane helix</keyword>
<name>A0A271IVH0_9BACT</name>
<accession>A0A271IVH0</accession>
<dbReference type="Gene3D" id="1.20.1080.10">
    <property type="entry name" value="Glycerol uptake facilitator protein"/>
    <property type="match status" value="1"/>
</dbReference>
<evidence type="ECO:0000256" key="6">
    <source>
        <dbReference type="RuleBase" id="RU000477"/>
    </source>
</evidence>
<evidence type="ECO:0000256" key="7">
    <source>
        <dbReference type="SAM" id="Phobius"/>
    </source>
</evidence>
<reference evidence="8 9" key="1">
    <citation type="submission" date="2016-11" db="EMBL/GenBank/DDBJ databases">
        <title>Study of marine rhodopsin-containing bacteria.</title>
        <authorList>
            <person name="Yoshizawa S."/>
            <person name="Kumagai Y."/>
            <person name="Kogure K."/>
        </authorList>
    </citation>
    <scope>NUCLEOTIDE SEQUENCE [LARGE SCALE GENOMIC DNA]</scope>
    <source>
        <strain evidence="8 9">SAORIC-28</strain>
    </source>
</reference>
<evidence type="ECO:0000256" key="2">
    <source>
        <dbReference type="ARBA" id="ARBA00022448"/>
    </source>
</evidence>
<dbReference type="OrthoDB" id="9807293at2"/>
<feature type="transmembrane region" description="Helical" evidence="7">
    <location>
        <begin position="71"/>
        <end position="91"/>
    </location>
</feature>
<feature type="transmembrane region" description="Helical" evidence="7">
    <location>
        <begin position="31"/>
        <end position="51"/>
    </location>
</feature>
<dbReference type="Proteomes" id="UP000216339">
    <property type="component" value="Unassembled WGS sequence"/>
</dbReference>
<dbReference type="InterPro" id="IPR034294">
    <property type="entry name" value="Aquaporin_transptr"/>
</dbReference>
<dbReference type="EMBL" id="MQWD01000001">
    <property type="protein sequence ID" value="PAP75110.1"/>
    <property type="molecule type" value="Genomic_DNA"/>
</dbReference>
<evidence type="ECO:0000256" key="4">
    <source>
        <dbReference type="ARBA" id="ARBA00022989"/>
    </source>
</evidence>
<dbReference type="RefSeq" id="WP_095508741.1">
    <property type="nucleotide sequence ID" value="NZ_MQWD01000001.1"/>
</dbReference>
<dbReference type="InterPro" id="IPR022357">
    <property type="entry name" value="MIP_CS"/>
</dbReference>
<evidence type="ECO:0000256" key="3">
    <source>
        <dbReference type="ARBA" id="ARBA00022692"/>
    </source>
</evidence>
<evidence type="ECO:0000313" key="9">
    <source>
        <dbReference type="Proteomes" id="UP000216339"/>
    </source>
</evidence>